<evidence type="ECO:0000256" key="1">
    <source>
        <dbReference type="SAM" id="Phobius"/>
    </source>
</evidence>
<evidence type="ECO:0000313" key="2">
    <source>
        <dbReference type="EMBL" id="PIE36207.1"/>
    </source>
</evidence>
<organism evidence="2 3">
    <name type="scientific">candidate division KSB3 bacterium</name>
    <dbReference type="NCBI Taxonomy" id="2044937"/>
    <lineage>
        <taxon>Bacteria</taxon>
        <taxon>candidate division KSB3</taxon>
    </lineage>
</organism>
<proteinExistence type="predicted"/>
<protein>
    <submittedName>
        <fullName evidence="2">Uncharacterized protein</fullName>
    </submittedName>
</protein>
<accession>A0A2G6KKL9</accession>
<keyword evidence="1" id="KW-0472">Membrane</keyword>
<evidence type="ECO:0000313" key="3">
    <source>
        <dbReference type="Proteomes" id="UP000230821"/>
    </source>
</evidence>
<comment type="caution">
    <text evidence="2">The sequence shown here is derived from an EMBL/GenBank/DDBJ whole genome shotgun (WGS) entry which is preliminary data.</text>
</comment>
<dbReference type="AlphaFoldDB" id="A0A2G6KKL9"/>
<dbReference type="EMBL" id="PDSK01000022">
    <property type="protein sequence ID" value="PIE36207.1"/>
    <property type="molecule type" value="Genomic_DNA"/>
</dbReference>
<feature type="transmembrane region" description="Helical" evidence="1">
    <location>
        <begin position="7"/>
        <end position="29"/>
    </location>
</feature>
<reference evidence="2 3" key="1">
    <citation type="submission" date="2017-10" db="EMBL/GenBank/DDBJ databases">
        <title>Novel microbial diversity and functional potential in the marine mammal oral microbiome.</title>
        <authorList>
            <person name="Dudek N.K."/>
            <person name="Sun C.L."/>
            <person name="Burstein D."/>
            <person name="Kantor R.S."/>
            <person name="Aliaga Goltsman D.S."/>
            <person name="Bik E.M."/>
            <person name="Thomas B.C."/>
            <person name="Banfield J.F."/>
            <person name="Relman D.A."/>
        </authorList>
    </citation>
    <scope>NUCLEOTIDE SEQUENCE [LARGE SCALE GENOMIC DNA]</scope>
    <source>
        <strain evidence="2">DOLJORAL78_47_16</strain>
    </source>
</reference>
<dbReference type="Proteomes" id="UP000230821">
    <property type="component" value="Unassembled WGS sequence"/>
</dbReference>
<gene>
    <name evidence="2" type="ORF">CSA56_00905</name>
</gene>
<sequence length="92" mass="10449">MTHTPDMFTKIILSVIALCLVFIALHLIFETEQTQAAQKARFSPKNFQIAYTNGGFLVFDATTGDIWMYNYSGKDPDFIGRLKELGKTLQKK</sequence>
<keyword evidence="1" id="KW-0812">Transmembrane</keyword>
<name>A0A2G6KKL9_9BACT</name>
<keyword evidence="1" id="KW-1133">Transmembrane helix</keyword>